<gene>
    <name evidence="2" type="ORF">ALQ95_05026</name>
</gene>
<evidence type="ECO:0000313" key="2">
    <source>
        <dbReference type="EMBL" id="RML39928.1"/>
    </source>
</evidence>
<evidence type="ECO:0000256" key="1">
    <source>
        <dbReference type="SAM" id="SignalP"/>
    </source>
</evidence>
<evidence type="ECO:0000313" key="3">
    <source>
        <dbReference type="Proteomes" id="UP000280292"/>
    </source>
</evidence>
<name>A0A3M2VNG4_PSESI</name>
<sequence length="103" mass="11504">MRTHAEMAAQNAFSCRTIACLALLACLSSAPAVRAEPAFIVGVGTHLMNYNRPLHKPLMLTAEAGFNSVRDDIFWSTAEFAPHHLRITPQWRNYLRTAKEPPN</sequence>
<accession>A0A3M2VNG4</accession>
<dbReference type="AlphaFoldDB" id="A0A3M2VNG4"/>
<dbReference type="EMBL" id="RBNR01000309">
    <property type="protein sequence ID" value="RML39928.1"/>
    <property type="molecule type" value="Genomic_DNA"/>
</dbReference>
<feature type="chain" id="PRO_5018250396" evidence="1">
    <location>
        <begin position="35"/>
        <end position="103"/>
    </location>
</feature>
<organism evidence="2 3">
    <name type="scientific">Pseudomonas syringae pv. ribicola</name>
    <dbReference type="NCBI Taxonomy" id="55398"/>
    <lineage>
        <taxon>Bacteria</taxon>
        <taxon>Pseudomonadati</taxon>
        <taxon>Pseudomonadota</taxon>
        <taxon>Gammaproteobacteria</taxon>
        <taxon>Pseudomonadales</taxon>
        <taxon>Pseudomonadaceae</taxon>
        <taxon>Pseudomonas</taxon>
    </lineage>
</organism>
<reference evidence="2 3" key="1">
    <citation type="submission" date="2018-08" db="EMBL/GenBank/DDBJ databases">
        <title>Recombination of ecologically and evolutionarily significant loci maintains genetic cohesion in the Pseudomonas syringae species complex.</title>
        <authorList>
            <person name="Dillon M."/>
            <person name="Thakur S."/>
            <person name="Almeida R.N.D."/>
            <person name="Weir B.S."/>
            <person name="Guttman D.S."/>
        </authorList>
    </citation>
    <scope>NUCLEOTIDE SEQUENCE [LARGE SCALE GENOMIC DNA]</scope>
    <source>
        <strain evidence="2 3">ICMP 3883</strain>
    </source>
</reference>
<proteinExistence type="predicted"/>
<keyword evidence="1" id="KW-0732">Signal</keyword>
<feature type="signal peptide" evidence="1">
    <location>
        <begin position="1"/>
        <end position="34"/>
    </location>
</feature>
<protein>
    <submittedName>
        <fullName evidence="2">Uncharacterized protein</fullName>
    </submittedName>
</protein>
<comment type="caution">
    <text evidence="2">The sequence shown here is derived from an EMBL/GenBank/DDBJ whole genome shotgun (WGS) entry which is preliminary data.</text>
</comment>
<feature type="non-terminal residue" evidence="2">
    <location>
        <position position="103"/>
    </location>
</feature>
<dbReference type="Proteomes" id="UP000280292">
    <property type="component" value="Unassembled WGS sequence"/>
</dbReference>